<gene>
    <name evidence="4" type="ORF">ACFQ1T_14335</name>
</gene>
<name>A0ABW3GKP6_9PROT</name>
<dbReference type="SUPFAM" id="SSF53756">
    <property type="entry name" value="UDP-Glycosyltransferase/glycogen phosphorylase"/>
    <property type="match status" value="1"/>
</dbReference>
<evidence type="ECO:0000313" key="4">
    <source>
        <dbReference type="EMBL" id="MFD0930958.1"/>
    </source>
</evidence>
<dbReference type="EC" id="2.4.-.-" evidence="4"/>
<protein>
    <submittedName>
        <fullName evidence="4">Glycosyltransferase</fullName>
        <ecNumber evidence="4">2.4.-.-</ecNumber>
    </submittedName>
</protein>
<keyword evidence="2 4" id="KW-0808">Transferase</keyword>
<accession>A0ABW3GKP6</accession>
<dbReference type="Gene3D" id="3.40.50.2000">
    <property type="entry name" value="Glycogen Phosphorylase B"/>
    <property type="match status" value="2"/>
</dbReference>
<comment type="caution">
    <text evidence="4">The sequence shown here is derived from an EMBL/GenBank/DDBJ whole genome shotgun (WGS) entry which is preliminary data.</text>
</comment>
<evidence type="ECO:0000256" key="1">
    <source>
        <dbReference type="ARBA" id="ARBA00022676"/>
    </source>
</evidence>
<keyword evidence="1 4" id="KW-0328">Glycosyltransferase</keyword>
<dbReference type="RefSeq" id="WP_379077995.1">
    <property type="nucleotide sequence ID" value="NZ_JBHTJW010000010.1"/>
</dbReference>
<evidence type="ECO:0000313" key="5">
    <source>
        <dbReference type="Proteomes" id="UP001597106"/>
    </source>
</evidence>
<proteinExistence type="predicted"/>
<dbReference type="InterPro" id="IPR028098">
    <property type="entry name" value="Glyco_trans_4-like_N"/>
</dbReference>
<feature type="domain" description="Glycosyltransferase subfamily 4-like N-terminal" evidence="3">
    <location>
        <begin position="44"/>
        <end position="152"/>
    </location>
</feature>
<dbReference type="Pfam" id="PF13692">
    <property type="entry name" value="Glyco_trans_1_4"/>
    <property type="match status" value="1"/>
</dbReference>
<dbReference type="EMBL" id="JBHTJW010000010">
    <property type="protein sequence ID" value="MFD0930958.1"/>
    <property type="molecule type" value="Genomic_DNA"/>
</dbReference>
<keyword evidence="5" id="KW-1185">Reference proteome</keyword>
<reference evidence="5" key="1">
    <citation type="journal article" date="2019" name="Int. J. Syst. Evol. Microbiol.">
        <title>The Global Catalogue of Microorganisms (GCM) 10K type strain sequencing project: providing services to taxonomists for standard genome sequencing and annotation.</title>
        <authorList>
            <consortium name="The Broad Institute Genomics Platform"/>
            <consortium name="The Broad Institute Genome Sequencing Center for Infectious Disease"/>
            <person name="Wu L."/>
            <person name="Ma J."/>
        </authorList>
    </citation>
    <scope>NUCLEOTIDE SEQUENCE [LARGE SCALE GENOMIC DNA]</scope>
    <source>
        <strain evidence="5">CCUG 59685</strain>
    </source>
</reference>
<sequence length="354" mass="39183">MPKVIWWGRSDLNYSRNRISRQLLQALGCQLIDFRPHLSGWGDVEAQLKGLPTPDLVWVPCFRHRDVEAASRWARRRGVPLVFDPLISAWQKQVYERNKFAEQSPQAQRLLSTETKCLQLADMVLLDTALQQQMFIERFGLSAEKTAVVYVGAEQPLFSPVSLVKPRPLSTEVLFYGSFIALHGVETVIEAARLTAAQPHLRWVLLGDGPTKAAARQQAAGLANVHFEDSLAYPNLPGRIAKADIVLGVFGGSQKAAQVIPNKVFQGLACGRPVITRNSDAYPAAMPNGPLSGLWQIEAANPAALADAVMQCVNSQQDKKLAARTLYTQYFSPAQLEQQLKEALVRLGLSFECR</sequence>
<dbReference type="GO" id="GO:0016757">
    <property type="term" value="F:glycosyltransferase activity"/>
    <property type="evidence" value="ECO:0007669"/>
    <property type="project" value="UniProtKB-KW"/>
</dbReference>
<evidence type="ECO:0000256" key="2">
    <source>
        <dbReference type="ARBA" id="ARBA00022679"/>
    </source>
</evidence>
<organism evidence="4 5">
    <name type="scientific">Methylophilus glucosoxydans</name>
    <dbReference type="NCBI Taxonomy" id="752553"/>
    <lineage>
        <taxon>Bacteria</taxon>
        <taxon>Pseudomonadati</taxon>
        <taxon>Pseudomonadota</taxon>
        <taxon>Betaproteobacteria</taxon>
        <taxon>Nitrosomonadales</taxon>
        <taxon>Methylophilaceae</taxon>
        <taxon>Methylophilus</taxon>
    </lineage>
</organism>
<dbReference type="Proteomes" id="UP001597106">
    <property type="component" value="Unassembled WGS sequence"/>
</dbReference>
<dbReference type="PANTHER" id="PTHR12526">
    <property type="entry name" value="GLYCOSYLTRANSFERASE"/>
    <property type="match status" value="1"/>
</dbReference>
<evidence type="ECO:0000259" key="3">
    <source>
        <dbReference type="Pfam" id="PF13579"/>
    </source>
</evidence>
<dbReference type="Pfam" id="PF13579">
    <property type="entry name" value="Glyco_trans_4_4"/>
    <property type="match status" value="1"/>
</dbReference>
<dbReference type="PANTHER" id="PTHR12526:SF510">
    <property type="entry name" value="D-INOSITOL 3-PHOSPHATE GLYCOSYLTRANSFERASE"/>
    <property type="match status" value="1"/>
</dbReference>